<dbReference type="InterPro" id="IPR003836">
    <property type="entry name" value="Glucokinase"/>
</dbReference>
<dbReference type="GO" id="GO:0005524">
    <property type="term" value="F:ATP binding"/>
    <property type="evidence" value="ECO:0007669"/>
    <property type="project" value="InterPro"/>
</dbReference>
<dbReference type="GO" id="GO:0004340">
    <property type="term" value="F:glucokinase activity"/>
    <property type="evidence" value="ECO:0007669"/>
    <property type="project" value="InterPro"/>
</dbReference>
<proteinExistence type="inferred from homology"/>
<gene>
    <name evidence="4" type="ORF">DRV84_09185</name>
</gene>
<dbReference type="GO" id="GO:0005829">
    <property type="term" value="C:cytosol"/>
    <property type="evidence" value="ECO:0007669"/>
    <property type="project" value="TreeGrafter"/>
</dbReference>
<dbReference type="Pfam" id="PF02685">
    <property type="entry name" value="Glucokinase"/>
    <property type="match status" value="1"/>
</dbReference>
<dbReference type="EMBL" id="QOHR01000010">
    <property type="protein sequence ID" value="REC56682.1"/>
    <property type="molecule type" value="Genomic_DNA"/>
</dbReference>
<reference evidence="4 5" key="1">
    <citation type="journal article" date="2017" name="Int. J. Syst. Evol. Microbiol.">
        <title>Rhodosalinus sediminis gen. nov., sp. nov., isolated from marine saltern.</title>
        <authorList>
            <person name="Guo L.Y."/>
            <person name="Ling S.K."/>
            <person name="Li C.M."/>
            <person name="Chen G.J."/>
            <person name="Du Z.J."/>
        </authorList>
    </citation>
    <scope>NUCLEOTIDE SEQUENCE [LARGE SCALE GENOMIC DNA]</scope>
    <source>
        <strain evidence="4 5">WDN1C137</strain>
    </source>
</reference>
<protein>
    <submittedName>
        <fullName evidence="4">Glucokinase</fullName>
    </submittedName>
</protein>
<keyword evidence="2 4" id="KW-0418">Kinase</keyword>
<keyword evidence="1" id="KW-0808">Transferase</keyword>
<keyword evidence="5" id="KW-1185">Reference proteome</keyword>
<evidence type="ECO:0000313" key="5">
    <source>
        <dbReference type="Proteomes" id="UP000257131"/>
    </source>
</evidence>
<comment type="caution">
    <text evidence="4">The sequence shown here is derived from an EMBL/GenBank/DDBJ whole genome shotgun (WGS) entry which is preliminary data.</text>
</comment>
<dbReference type="Gene3D" id="3.40.367.20">
    <property type="match status" value="1"/>
</dbReference>
<dbReference type="OrthoDB" id="9800595at2"/>
<dbReference type="GO" id="GO:0005536">
    <property type="term" value="F:D-glucose binding"/>
    <property type="evidence" value="ECO:0007669"/>
    <property type="project" value="InterPro"/>
</dbReference>
<dbReference type="GO" id="GO:0006096">
    <property type="term" value="P:glycolytic process"/>
    <property type="evidence" value="ECO:0007669"/>
    <property type="project" value="InterPro"/>
</dbReference>
<evidence type="ECO:0000313" key="4">
    <source>
        <dbReference type="EMBL" id="REC56682.1"/>
    </source>
</evidence>
<name>A0A3D9BTB7_9RHOB</name>
<sequence>MTAGHGTLALVGDIGATTARLALARDGMPVPGTAARLATADHASAEALLAAYLATQRAAPRRACLAVAGAVRDGSAWMRNRGWQIEAEALAAALGLQHVHLMNDLQAQGLALDRLSAAAQDRLLTGTPEPRAARLVIGLGTGVNCAPVHRVPGAAAPFVPATEGGAAALPVHDAESLALAERLRAEAGGATVEGALSGRGLARLWRFAGGHGRLAPPDVLTEAAAGEQHAAEAVALYARLLGHAARDMSLAHLALGGVWLAGGLARAIAPHLRHNGFEAAFRADPLTAGIPVQVIADDAAAVLGCAEVAQEG</sequence>
<evidence type="ECO:0000256" key="3">
    <source>
        <dbReference type="RuleBase" id="RU004046"/>
    </source>
</evidence>
<evidence type="ECO:0000256" key="2">
    <source>
        <dbReference type="ARBA" id="ARBA00022777"/>
    </source>
</evidence>
<organism evidence="4 5">
    <name type="scientific">Rhodosalinus sediminis</name>
    <dbReference type="NCBI Taxonomy" id="1940533"/>
    <lineage>
        <taxon>Bacteria</taxon>
        <taxon>Pseudomonadati</taxon>
        <taxon>Pseudomonadota</taxon>
        <taxon>Alphaproteobacteria</taxon>
        <taxon>Rhodobacterales</taxon>
        <taxon>Paracoccaceae</taxon>
        <taxon>Rhodosalinus</taxon>
    </lineage>
</organism>
<dbReference type="Gene3D" id="3.30.420.40">
    <property type="match status" value="1"/>
</dbReference>
<dbReference type="PANTHER" id="PTHR47690:SF1">
    <property type="entry name" value="GLUCOKINASE"/>
    <property type="match status" value="1"/>
</dbReference>
<dbReference type="Proteomes" id="UP000257131">
    <property type="component" value="Unassembled WGS sequence"/>
</dbReference>
<accession>A0A3D9BTB7</accession>
<dbReference type="InterPro" id="IPR043129">
    <property type="entry name" value="ATPase_NBD"/>
</dbReference>
<comment type="similarity">
    <text evidence="3">Belongs to the bacterial glucokinase family.</text>
</comment>
<evidence type="ECO:0000256" key="1">
    <source>
        <dbReference type="ARBA" id="ARBA00022679"/>
    </source>
</evidence>
<dbReference type="SUPFAM" id="SSF53067">
    <property type="entry name" value="Actin-like ATPase domain"/>
    <property type="match status" value="1"/>
</dbReference>
<dbReference type="InterPro" id="IPR050201">
    <property type="entry name" value="Bacterial_glucokinase"/>
</dbReference>
<dbReference type="PANTHER" id="PTHR47690">
    <property type="entry name" value="GLUCOKINASE"/>
    <property type="match status" value="1"/>
</dbReference>
<dbReference type="AlphaFoldDB" id="A0A3D9BTB7"/>
<dbReference type="CDD" id="cd24008">
    <property type="entry name" value="ASKHA_NBD_GLK"/>
    <property type="match status" value="1"/>
</dbReference>
<dbReference type="RefSeq" id="WP_115979588.1">
    <property type="nucleotide sequence ID" value="NZ_QOHR01000010.1"/>
</dbReference>